<sequence length="60" mass="6873">MTAKNLRYTQTLNQFARLVPPLGDESRPISQQNLLFWVAAEKTPPRPAKSPRRWASARPL</sequence>
<protein>
    <submittedName>
        <fullName evidence="1">Uncharacterized protein</fullName>
    </submittedName>
</protein>
<dbReference type="Proteomes" id="UP001597196">
    <property type="component" value="Unassembled WGS sequence"/>
</dbReference>
<reference evidence="2" key="1">
    <citation type="journal article" date="2019" name="Int. J. Syst. Evol. Microbiol.">
        <title>The Global Catalogue of Microorganisms (GCM) 10K type strain sequencing project: providing services to taxonomists for standard genome sequencing and annotation.</title>
        <authorList>
            <consortium name="The Broad Institute Genomics Platform"/>
            <consortium name="The Broad Institute Genome Sequencing Center for Infectious Disease"/>
            <person name="Wu L."/>
            <person name="Ma J."/>
        </authorList>
    </citation>
    <scope>NUCLEOTIDE SEQUENCE [LARGE SCALE GENOMIC DNA]</scope>
    <source>
        <strain evidence="2">CCM 8980</strain>
    </source>
</reference>
<dbReference type="EMBL" id="JBHTOC010000009">
    <property type="protein sequence ID" value="MFD1430065.1"/>
    <property type="molecule type" value="Genomic_DNA"/>
</dbReference>
<name>A0ABW4CK21_9LACO</name>
<keyword evidence="2" id="KW-1185">Reference proteome</keyword>
<organism evidence="1 2">
    <name type="scientific">Lacticaseibacillus mingshuiensis</name>
    <dbReference type="NCBI Taxonomy" id="2799574"/>
    <lineage>
        <taxon>Bacteria</taxon>
        <taxon>Bacillati</taxon>
        <taxon>Bacillota</taxon>
        <taxon>Bacilli</taxon>
        <taxon>Lactobacillales</taxon>
        <taxon>Lactobacillaceae</taxon>
        <taxon>Lacticaseibacillus</taxon>
    </lineage>
</organism>
<proteinExistence type="predicted"/>
<evidence type="ECO:0000313" key="1">
    <source>
        <dbReference type="EMBL" id="MFD1430065.1"/>
    </source>
</evidence>
<evidence type="ECO:0000313" key="2">
    <source>
        <dbReference type="Proteomes" id="UP001597196"/>
    </source>
</evidence>
<comment type="caution">
    <text evidence="1">The sequence shown here is derived from an EMBL/GenBank/DDBJ whole genome shotgun (WGS) entry which is preliminary data.</text>
</comment>
<gene>
    <name evidence="1" type="ORF">ACFQ4P_07375</name>
</gene>
<accession>A0ABW4CK21</accession>
<dbReference type="RefSeq" id="WP_203626514.1">
    <property type="nucleotide sequence ID" value="NZ_BOLQ01000005.1"/>
</dbReference>